<dbReference type="GO" id="GO:0008410">
    <property type="term" value="F:CoA-transferase activity"/>
    <property type="evidence" value="ECO:0007669"/>
    <property type="project" value="TreeGrafter"/>
</dbReference>
<gene>
    <name evidence="2" type="ORF">S01H1_36923</name>
</gene>
<dbReference type="InterPro" id="IPR003673">
    <property type="entry name" value="CoA-Trfase_fam_III"/>
</dbReference>
<dbReference type="AlphaFoldDB" id="X0VAS4"/>
<evidence type="ECO:0000313" key="2">
    <source>
        <dbReference type="EMBL" id="GAG08427.1"/>
    </source>
</evidence>
<evidence type="ECO:0000256" key="1">
    <source>
        <dbReference type="ARBA" id="ARBA00022679"/>
    </source>
</evidence>
<reference evidence="2" key="1">
    <citation type="journal article" date="2014" name="Front. Microbiol.">
        <title>High frequency of phylogenetically diverse reductive dehalogenase-homologous genes in deep subseafloor sedimentary metagenomes.</title>
        <authorList>
            <person name="Kawai M."/>
            <person name="Futagami T."/>
            <person name="Toyoda A."/>
            <person name="Takaki Y."/>
            <person name="Nishi S."/>
            <person name="Hori S."/>
            <person name="Arai W."/>
            <person name="Tsubouchi T."/>
            <person name="Morono Y."/>
            <person name="Uchiyama I."/>
            <person name="Ito T."/>
            <person name="Fujiyama A."/>
            <person name="Inagaki F."/>
            <person name="Takami H."/>
        </authorList>
    </citation>
    <scope>NUCLEOTIDE SEQUENCE</scope>
    <source>
        <strain evidence="2">Expedition CK06-06</strain>
    </source>
</reference>
<accession>X0VAS4</accession>
<organism evidence="2">
    <name type="scientific">marine sediment metagenome</name>
    <dbReference type="NCBI Taxonomy" id="412755"/>
    <lineage>
        <taxon>unclassified sequences</taxon>
        <taxon>metagenomes</taxon>
        <taxon>ecological metagenomes</taxon>
    </lineage>
</organism>
<dbReference type="EMBL" id="BARS01023170">
    <property type="protein sequence ID" value="GAG08427.1"/>
    <property type="molecule type" value="Genomic_DNA"/>
</dbReference>
<protein>
    <recommendedName>
        <fullName evidence="3">CoA transferase</fullName>
    </recommendedName>
</protein>
<name>X0VAS4_9ZZZZ</name>
<evidence type="ECO:0008006" key="3">
    <source>
        <dbReference type="Google" id="ProtNLM"/>
    </source>
</evidence>
<dbReference type="InterPro" id="IPR023606">
    <property type="entry name" value="CoA-Trfase_III_dom_1_sf"/>
</dbReference>
<proteinExistence type="predicted"/>
<feature type="non-terminal residue" evidence="2">
    <location>
        <position position="165"/>
    </location>
</feature>
<dbReference type="PANTHER" id="PTHR48207:SF3">
    <property type="entry name" value="SUCCINATE--HYDROXYMETHYLGLUTARATE COA-TRANSFERASE"/>
    <property type="match status" value="1"/>
</dbReference>
<keyword evidence="1" id="KW-0808">Transferase</keyword>
<dbReference type="PANTHER" id="PTHR48207">
    <property type="entry name" value="SUCCINATE--HYDROXYMETHYLGLUTARATE COA-TRANSFERASE"/>
    <property type="match status" value="1"/>
</dbReference>
<sequence length="165" mass="17904">MKKQVREEEMPAALQGIRVLDMAWVGPGPFCATLLGDLGAEIIKIHEPHPERRGGPILFQLPDSPTFPGLRNCKTIGLDLKAEDGRSIFYELAKTADVVMESYRPGVMKRLGVDYDTIKKINPEIVYASVTGYGQDGPYRDVVGHDINYISIGGLLGMTGTAGGA</sequence>
<dbReference type="Pfam" id="PF02515">
    <property type="entry name" value="CoA_transf_3"/>
    <property type="match status" value="1"/>
</dbReference>
<dbReference type="Gene3D" id="3.40.50.10540">
    <property type="entry name" value="Crotonobetainyl-coa:carnitine coa-transferase, domain 1"/>
    <property type="match status" value="1"/>
</dbReference>
<dbReference type="SUPFAM" id="SSF89796">
    <property type="entry name" value="CoA-transferase family III (CaiB/BaiF)"/>
    <property type="match status" value="1"/>
</dbReference>
<comment type="caution">
    <text evidence="2">The sequence shown here is derived from an EMBL/GenBank/DDBJ whole genome shotgun (WGS) entry which is preliminary data.</text>
</comment>
<dbReference type="InterPro" id="IPR050483">
    <property type="entry name" value="CoA-transferase_III_domain"/>
</dbReference>